<evidence type="ECO:0008006" key="3">
    <source>
        <dbReference type="Google" id="ProtNLM"/>
    </source>
</evidence>
<organism evidence="1 2">
    <name type="scientific">Methanooceanicella nereidis</name>
    <dbReference type="NCBI Taxonomy" id="2052831"/>
    <lineage>
        <taxon>Archaea</taxon>
        <taxon>Methanobacteriati</taxon>
        <taxon>Methanobacteriota</taxon>
        <taxon>Stenosarchaea group</taxon>
        <taxon>Methanomicrobia</taxon>
        <taxon>Methanocellales</taxon>
        <taxon>Methanocellaceae</taxon>
        <taxon>Methanooceanicella</taxon>
    </lineage>
</organism>
<accession>A0AAP2RE73</accession>
<dbReference type="Pfam" id="PF14907">
    <property type="entry name" value="NTP_transf_5"/>
    <property type="match status" value="1"/>
</dbReference>
<reference evidence="1 2" key="1">
    <citation type="submission" date="2017-11" db="EMBL/GenBank/DDBJ databases">
        <title>Isolation and Characterization of Family Methanocellaceae Species from Potential Methane Hydrate Area Offshore Southwestern Taiwan.</title>
        <authorList>
            <person name="Zhang W.-L."/>
            <person name="Chen W.-C."/>
            <person name="Lai M.-C."/>
            <person name="Chen S.-C."/>
        </authorList>
    </citation>
    <scope>NUCLEOTIDE SEQUENCE [LARGE SCALE GENOMIC DNA]</scope>
    <source>
        <strain evidence="1 2">CWC-04</strain>
    </source>
</reference>
<sequence length="385" mass="45411">MEDYTPGMIDSYPTKLDDIKAIHEKFTLYGIKRNEILNVSDELLNYVISILQNEPVEAPDVPLEQWYSFLSLLDEQRITPFIYWKLKEMPSLYLPSKTIMDNIRLKYMNSAAISLQVEGQLKYILHRFESEGIDVLVLKGPGLAYGVYPQTASRSYNDIDLLIKPEDMPRSRVAMEGLGYDCLKKRYDISRDWYYEEQFLHKNDLKCRPVEIHWDLHPYSILGKMDFKQLYDRSDLIDSKDMKFRTLNTVDALIYSALHMGFIHCREVKLSWILDVDLLCKRLKEDDWIKLQKRSVETCARMALENSLIMTTKWTGLKIPSHFDDFSKWPEPTKNEVLAYSYVLQDSKRTFRSMKLKWPASFSMAKKAHILLNVGMDYIYDRIRK</sequence>
<evidence type="ECO:0000313" key="1">
    <source>
        <dbReference type="EMBL" id="MCD1294905.1"/>
    </source>
</evidence>
<evidence type="ECO:0000313" key="2">
    <source>
        <dbReference type="Proteomes" id="UP001320159"/>
    </source>
</evidence>
<dbReference type="RefSeq" id="WP_230741741.1">
    <property type="nucleotide sequence ID" value="NZ_PGCK01000005.1"/>
</dbReference>
<gene>
    <name evidence="1" type="ORF">CUJ83_07830</name>
</gene>
<name>A0AAP2RE73_9EURY</name>
<dbReference type="AlphaFoldDB" id="A0AAP2RE73"/>
<dbReference type="Proteomes" id="UP001320159">
    <property type="component" value="Unassembled WGS sequence"/>
</dbReference>
<dbReference type="EMBL" id="PGCK01000005">
    <property type="protein sequence ID" value="MCD1294905.1"/>
    <property type="molecule type" value="Genomic_DNA"/>
</dbReference>
<protein>
    <recommendedName>
        <fullName evidence="3">Nucleotidyltransferase</fullName>
    </recommendedName>
</protein>
<dbReference type="InterPro" id="IPR039498">
    <property type="entry name" value="NTP_transf_5"/>
</dbReference>
<comment type="caution">
    <text evidence="1">The sequence shown here is derived from an EMBL/GenBank/DDBJ whole genome shotgun (WGS) entry which is preliminary data.</text>
</comment>
<keyword evidence="2" id="KW-1185">Reference proteome</keyword>
<proteinExistence type="predicted"/>